<dbReference type="Proteomes" id="UP000707451">
    <property type="component" value="Unassembled WGS sequence"/>
</dbReference>
<organism evidence="2 3">
    <name type="scientific">Linnemannia hyalina</name>
    <dbReference type="NCBI Taxonomy" id="64524"/>
    <lineage>
        <taxon>Eukaryota</taxon>
        <taxon>Fungi</taxon>
        <taxon>Fungi incertae sedis</taxon>
        <taxon>Mucoromycota</taxon>
        <taxon>Mortierellomycotina</taxon>
        <taxon>Mortierellomycetes</taxon>
        <taxon>Mortierellales</taxon>
        <taxon>Mortierellaceae</taxon>
        <taxon>Linnemannia</taxon>
    </lineage>
</organism>
<accession>A0A9P7XJL3</accession>
<dbReference type="AlphaFoldDB" id="A0A9P7XJL3"/>
<dbReference type="EMBL" id="JAHRHY010000020">
    <property type="protein sequence ID" value="KAG9062271.1"/>
    <property type="molecule type" value="Genomic_DNA"/>
</dbReference>
<reference evidence="2" key="1">
    <citation type="submission" date="2021-06" db="EMBL/GenBank/DDBJ databases">
        <title>Genome Sequence of Mortierella hyaline Strain SCG-10, a Cold-Adapted, Nitrate-Reducing Fungus Isolated from Soil in Minnesota, USA.</title>
        <authorList>
            <person name="Aldossari N."/>
        </authorList>
    </citation>
    <scope>NUCLEOTIDE SEQUENCE</scope>
    <source>
        <strain evidence="2">SCG-10</strain>
    </source>
</reference>
<proteinExistence type="predicted"/>
<gene>
    <name evidence="2" type="ORF">KI688_006603</name>
</gene>
<feature type="compositionally biased region" description="Low complexity" evidence="1">
    <location>
        <begin position="36"/>
        <end position="61"/>
    </location>
</feature>
<keyword evidence="3" id="KW-1185">Reference proteome</keyword>
<name>A0A9P7XJL3_9FUNG</name>
<evidence type="ECO:0000313" key="2">
    <source>
        <dbReference type="EMBL" id="KAG9062271.1"/>
    </source>
</evidence>
<sequence length="254" mass="28471">MSKSSHSSPAESSTSPSRPPLAPINIGDIENRRNGRASTEATRTTTPPAAASPTVRAAAAPYNAQQRLTRRTLRVDLERHAKPTQWTMPTDESEIRNTALNNLQSVYLRLQSERTAVLAQRASYLCDAFGAFDIPLGQDLEDIDNFNLMHDRVYTSLLEHALRLDKHIASVQELIQQFEFAVKRGHLFDDYGYLRTNNYTHGPLVGLMTNQVAREKSFISQFAPPSPRTVRRNLELMSPSDMTEEQLAYISSGL</sequence>
<evidence type="ECO:0000256" key="1">
    <source>
        <dbReference type="SAM" id="MobiDB-lite"/>
    </source>
</evidence>
<evidence type="ECO:0000313" key="3">
    <source>
        <dbReference type="Proteomes" id="UP000707451"/>
    </source>
</evidence>
<comment type="caution">
    <text evidence="2">The sequence shown here is derived from an EMBL/GenBank/DDBJ whole genome shotgun (WGS) entry which is preliminary data.</text>
</comment>
<dbReference type="OrthoDB" id="10373304at2759"/>
<protein>
    <submittedName>
        <fullName evidence="2">Uncharacterized protein</fullName>
    </submittedName>
</protein>
<feature type="compositionally biased region" description="Low complexity" evidence="1">
    <location>
        <begin position="1"/>
        <end position="16"/>
    </location>
</feature>
<feature type="region of interest" description="Disordered" evidence="1">
    <location>
        <begin position="1"/>
        <end position="61"/>
    </location>
</feature>